<proteinExistence type="predicted"/>
<evidence type="ECO:0000313" key="3">
    <source>
        <dbReference type="Proteomes" id="UP000824005"/>
    </source>
</evidence>
<dbReference type="Pfam" id="PF21073">
    <property type="entry name" value="GDH_HM1"/>
    <property type="match status" value="1"/>
</dbReference>
<evidence type="ECO:0000313" key="2">
    <source>
        <dbReference type="EMBL" id="HIY65619.1"/>
    </source>
</evidence>
<dbReference type="EMBL" id="DXDC01000147">
    <property type="protein sequence ID" value="HIY65619.1"/>
    <property type="molecule type" value="Genomic_DNA"/>
</dbReference>
<dbReference type="GO" id="GO:0004352">
    <property type="term" value="F:glutamate dehydrogenase (NAD+) activity"/>
    <property type="evidence" value="ECO:0007669"/>
    <property type="project" value="InterPro"/>
</dbReference>
<sequence length="350" mass="39245">MSGSNMQFFDEETLQSVDPKHRPMLERFVDQLDLVDLEDREPRDVLGAAQSMLRLTEVREPSETLVSVFTPTLREDGWTSRRTIVNICTTDSPFLVDSVTSAIARQGLSVHLLMHPVVSVRREDDGSLLEIDARGGDLESWIHLEIDRVTTEDGRRELEQRLQDVLTDVHLAVDDWQGMRRACLDIVTDLRTAPPKTADPDSIAPTVEFLNWLADDNFTFLGYREHALETDENGEEVLRSLPHTGLGILRKPTTAIARLRPEAQRTAREPRLLTVTKANSRATVHRDVYLDYIGLRSFDSEGNVTGERRFLGMFTSTAYASSVMTLPIVSSKVRAVLDASGHAPNSHSGK</sequence>
<comment type="caution">
    <text evidence="2">The sequence shown here is derived from an EMBL/GenBank/DDBJ whole genome shotgun (WGS) entry which is preliminary data.</text>
</comment>
<evidence type="ECO:0000259" key="1">
    <source>
        <dbReference type="Pfam" id="PF21075"/>
    </source>
</evidence>
<dbReference type="InterPro" id="IPR049059">
    <property type="entry name" value="NAD_Glu_DH_HM1"/>
</dbReference>
<protein>
    <submittedName>
        <fullName evidence="2">NAD-glutamate dehydrogenase</fullName>
    </submittedName>
</protein>
<dbReference type="GO" id="GO:0006538">
    <property type="term" value="P:L-glutamate catabolic process"/>
    <property type="evidence" value="ECO:0007669"/>
    <property type="project" value="InterPro"/>
</dbReference>
<dbReference type="PANTHER" id="PTHR43403">
    <property type="entry name" value="NAD-SPECIFIC GLUTAMATE DEHYDROGENASE"/>
    <property type="match status" value="1"/>
</dbReference>
<feature type="domain" description="NAD-glutamate dehydrogenase N-terminal ACT1" evidence="1">
    <location>
        <begin position="25"/>
        <end position="162"/>
    </location>
</feature>
<gene>
    <name evidence="2" type="ORF">H9830_05010</name>
</gene>
<dbReference type="InterPro" id="IPR007780">
    <property type="entry name" value="NAD_Glu_DH_bac"/>
</dbReference>
<dbReference type="AlphaFoldDB" id="A0A9D1YTM4"/>
<dbReference type="PANTHER" id="PTHR43403:SF1">
    <property type="entry name" value="NAD-SPECIFIC GLUTAMATE DEHYDROGENASE"/>
    <property type="match status" value="1"/>
</dbReference>
<dbReference type="Pfam" id="PF21075">
    <property type="entry name" value="GDH_ACT1"/>
    <property type="match status" value="1"/>
</dbReference>
<feature type="non-terminal residue" evidence="2">
    <location>
        <position position="350"/>
    </location>
</feature>
<name>A0A9D1YTM4_9MICO</name>
<reference evidence="2" key="1">
    <citation type="journal article" date="2021" name="PeerJ">
        <title>Extensive microbial diversity within the chicken gut microbiome revealed by metagenomics and culture.</title>
        <authorList>
            <person name="Gilroy R."/>
            <person name="Ravi A."/>
            <person name="Getino M."/>
            <person name="Pursley I."/>
            <person name="Horton D.L."/>
            <person name="Alikhan N.F."/>
            <person name="Baker D."/>
            <person name="Gharbi K."/>
            <person name="Hall N."/>
            <person name="Watson M."/>
            <person name="Adriaenssens E.M."/>
            <person name="Foster-Nyarko E."/>
            <person name="Jarju S."/>
            <person name="Secka A."/>
            <person name="Antonio M."/>
            <person name="Oren A."/>
            <person name="Chaudhuri R.R."/>
            <person name="La Ragione R."/>
            <person name="Hildebrand F."/>
            <person name="Pallen M.J."/>
        </authorList>
    </citation>
    <scope>NUCLEOTIDE SEQUENCE</scope>
    <source>
        <strain evidence="2">ChiGjej1B1-98</strain>
    </source>
</reference>
<dbReference type="GO" id="GO:0004069">
    <property type="term" value="F:L-aspartate:2-oxoglutarate aminotransferase activity"/>
    <property type="evidence" value="ECO:0007669"/>
    <property type="project" value="InterPro"/>
</dbReference>
<accession>A0A9D1YTM4</accession>
<reference evidence="2" key="2">
    <citation type="submission" date="2021-04" db="EMBL/GenBank/DDBJ databases">
        <authorList>
            <person name="Gilroy R."/>
        </authorList>
    </citation>
    <scope>NUCLEOTIDE SEQUENCE</scope>
    <source>
        <strain evidence="2">ChiGjej1B1-98</strain>
    </source>
</reference>
<organism evidence="2 3">
    <name type="scientific">Candidatus Agrococcus pullicola</name>
    <dbReference type="NCBI Taxonomy" id="2838429"/>
    <lineage>
        <taxon>Bacteria</taxon>
        <taxon>Bacillati</taxon>
        <taxon>Actinomycetota</taxon>
        <taxon>Actinomycetes</taxon>
        <taxon>Micrococcales</taxon>
        <taxon>Microbacteriaceae</taxon>
        <taxon>Agrococcus</taxon>
    </lineage>
</organism>
<dbReference type="InterPro" id="IPR024727">
    <property type="entry name" value="NAD_Glu_DH_N_ACT1"/>
</dbReference>
<dbReference type="Proteomes" id="UP000824005">
    <property type="component" value="Unassembled WGS sequence"/>
</dbReference>